<dbReference type="InterPro" id="IPR010111">
    <property type="entry name" value="Kynureninase"/>
</dbReference>
<sequence>MKKDYALKMDHNDPIGFAKNHFFVPQRKDTKVTYLCGNSLGLQHKDIKVYIEEELKSWKKNAVDGHFIGNRPWIDYQEEVKSMLSKLLGSSQKEIAVMNSLSVNLHLLMISFYRPDKVRFKILMEKNAFSSDRYVVISHLKSRNLSYEDTIIEVSPRDNEDSLRTEDIINTIEKNNDNISLVLLPGIQYYTGQLFDIEKITEECHRNKIIVGFDLAHAIGNVELNLSKWGVDFASWCSYKYLNSGPGGISGIYVNNKFHRDFSFPRYQGWWGNKIETRFQMNKNIDPSISSEAWVMSNPPILMLASHLASLNVFNKIGFPKILEKGKLLTQYLGESLESLSSYGSIFKIITPSNRGSQLSLFFHINGKKIFNKLMDRGFIVDYREPNVVRVTPVPLYNSFMDVYNFVTNLEEII</sequence>
<evidence type="ECO:0000256" key="3">
    <source>
        <dbReference type="ARBA" id="ARBA00022898"/>
    </source>
</evidence>
<dbReference type="GO" id="GO:0030429">
    <property type="term" value="F:kynureninase activity"/>
    <property type="evidence" value="ECO:0007669"/>
    <property type="project" value="InterPro"/>
</dbReference>
<keyword evidence="2" id="KW-0378">Hydrolase</keyword>
<dbReference type="GO" id="GO:0005737">
    <property type="term" value="C:cytoplasm"/>
    <property type="evidence" value="ECO:0007669"/>
    <property type="project" value="InterPro"/>
</dbReference>
<name>A0A381QPK2_9ZZZZ</name>
<organism evidence="4">
    <name type="scientific">marine metagenome</name>
    <dbReference type="NCBI Taxonomy" id="408172"/>
    <lineage>
        <taxon>unclassified sequences</taxon>
        <taxon>metagenomes</taxon>
        <taxon>ecological metagenomes</taxon>
    </lineage>
</organism>
<dbReference type="Pfam" id="PF22580">
    <property type="entry name" value="KYNU_C"/>
    <property type="match status" value="1"/>
</dbReference>
<dbReference type="Gene3D" id="3.90.1150.10">
    <property type="entry name" value="Aspartate Aminotransferase, domain 1"/>
    <property type="match status" value="1"/>
</dbReference>
<evidence type="ECO:0000313" key="4">
    <source>
        <dbReference type="EMBL" id="SUZ79453.1"/>
    </source>
</evidence>
<keyword evidence="1" id="KW-0662">Pyridine nucleotide biosynthesis</keyword>
<dbReference type="FunFam" id="3.40.640.10:FF:000031">
    <property type="entry name" value="Kynureninase"/>
    <property type="match status" value="1"/>
</dbReference>
<proteinExistence type="inferred from homology"/>
<dbReference type="InterPro" id="IPR015422">
    <property type="entry name" value="PyrdxlP-dep_Trfase_small"/>
</dbReference>
<dbReference type="HAMAP" id="MF_01970">
    <property type="entry name" value="Kynureninase"/>
    <property type="match status" value="1"/>
</dbReference>
<protein>
    <submittedName>
        <fullName evidence="4">Uncharacterized protein</fullName>
    </submittedName>
</protein>
<feature type="non-terminal residue" evidence="4">
    <location>
        <position position="1"/>
    </location>
</feature>
<dbReference type="PANTHER" id="PTHR14084:SF0">
    <property type="entry name" value="KYNURENINASE"/>
    <property type="match status" value="1"/>
</dbReference>
<keyword evidence="3" id="KW-0663">Pyridoxal phosphate</keyword>
<accession>A0A381QPK2</accession>
<dbReference type="GO" id="GO:0030170">
    <property type="term" value="F:pyridoxal phosphate binding"/>
    <property type="evidence" value="ECO:0007669"/>
    <property type="project" value="InterPro"/>
</dbReference>
<dbReference type="GO" id="GO:0043420">
    <property type="term" value="P:anthranilate metabolic process"/>
    <property type="evidence" value="ECO:0007669"/>
    <property type="project" value="TreeGrafter"/>
</dbReference>
<reference evidence="4" key="1">
    <citation type="submission" date="2018-05" db="EMBL/GenBank/DDBJ databases">
        <authorList>
            <person name="Lanie J.A."/>
            <person name="Ng W.-L."/>
            <person name="Kazmierczak K.M."/>
            <person name="Andrzejewski T.M."/>
            <person name="Davidsen T.M."/>
            <person name="Wayne K.J."/>
            <person name="Tettelin H."/>
            <person name="Glass J.I."/>
            <person name="Rusch D."/>
            <person name="Podicherti R."/>
            <person name="Tsui H.-C.T."/>
            <person name="Winkler M.E."/>
        </authorList>
    </citation>
    <scope>NUCLEOTIDE SEQUENCE</scope>
</reference>
<dbReference type="InterPro" id="IPR015421">
    <property type="entry name" value="PyrdxlP-dep_Trfase_major"/>
</dbReference>
<dbReference type="NCBIfam" id="TIGR01814">
    <property type="entry name" value="kynureninase"/>
    <property type="match status" value="1"/>
</dbReference>
<dbReference type="Gene3D" id="3.40.640.10">
    <property type="entry name" value="Type I PLP-dependent aspartate aminotransferase-like (Major domain)"/>
    <property type="match status" value="1"/>
</dbReference>
<dbReference type="EMBL" id="UINC01001387">
    <property type="protein sequence ID" value="SUZ79453.1"/>
    <property type="molecule type" value="Genomic_DNA"/>
</dbReference>
<dbReference type="GO" id="GO:0009435">
    <property type="term" value="P:NAD+ biosynthetic process"/>
    <property type="evidence" value="ECO:0007669"/>
    <property type="project" value="InterPro"/>
</dbReference>
<dbReference type="AlphaFoldDB" id="A0A381QPK2"/>
<evidence type="ECO:0000256" key="2">
    <source>
        <dbReference type="ARBA" id="ARBA00022801"/>
    </source>
</evidence>
<dbReference type="PIRSF" id="PIRSF038800">
    <property type="entry name" value="KYNU"/>
    <property type="match status" value="1"/>
</dbReference>
<dbReference type="PANTHER" id="PTHR14084">
    <property type="entry name" value="KYNURENINASE"/>
    <property type="match status" value="1"/>
</dbReference>
<evidence type="ECO:0000256" key="1">
    <source>
        <dbReference type="ARBA" id="ARBA00022642"/>
    </source>
</evidence>
<dbReference type="InterPro" id="IPR015424">
    <property type="entry name" value="PyrdxlP-dep_Trfase"/>
</dbReference>
<dbReference type="GO" id="GO:0019441">
    <property type="term" value="P:L-tryptophan catabolic process to kynurenine"/>
    <property type="evidence" value="ECO:0007669"/>
    <property type="project" value="TreeGrafter"/>
</dbReference>
<dbReference type="SUPFAM" id="SSF53383">
    <property type="entry name" value="PLP-dependent transferases"/>
    <property type="match status" value="1"/>
</dbReference>
<feature type="non-terminal residue" evidence="4">
    <location>
        <position position="414"/>
    </location>
</feature>
<gene>
    <name evidence="4" type="ORF">METZ01_LOCUS32307</name>
</gene>